<proteinExistence type="predicted"/>
<dbReference type="Gene3D" id="3.40.710.10">
    <property type="entry name" value="DD-peptidase/beta-lactamase superfamily"/>
    <property type="match status" value="1"/>
</dbReference>
<evidence type="ECO:0000256" key="1">
    <source>
        <dbReference type="SAM" id="MobiDB-lite"/>
    </source>
</evidence>
<evidence type="ECO:0000313" key="2">
    <source>
        <dbReference type="EMBL" id="OGG20425.1"/>
    </source>
</evidence>
<protein>
    <submittedName>
        <fullName evidence="2">Uncharacterized protein</fullName>
    </submittedName>
</protein>
<sequence length="2582" mass="287406">MQSEYTLPSELEHSYSTAADVQRRFSQVNSQVNRLFELRKKPPIGEISLTATRSIIEFIGFSADGHDLNYPLSTPGQTDPLNKAVNLLMGSFDHPPVPNPDFSYAKEIYLLLPKGERMKDSQEILMNYGQICREIKQASQSGPIPKELKQRAAVSSLRVISLLGSKEEIPIALKNQIAPAVANIIRNYHLGEEIGEAIGMKFEGKPVPAVPAVKLPAPLYRRPAPSERIPVPAAPAVLQTIRPPTSPVSETVTPVNPSTLPKRKKSLSDKVSELIYRQKIPNEIKIKQRKRGKTTTVTEPVFPHYVKKDAGERLNPYEMKESELKLGEISIIRFDTPAYGGAEIMVDARGSGLDLSPTVIDTRGQRVKLKRVRTKDEKESGAGIYAICIRFDSYGRAKYFEDDGRRKYHAKVELTLTPDSGGVFYRKLSYFINKQINTAERTLEADDHLREIADLDYGFCQERNGLLSRFAFEKRQEDEAVMHLFTGNSGIDNPKRVHLFTGQAEIDNPERKKGSQDALLNKILIPSLPLDPTTFGMTILTDSGAQVIDPVNNSFHQILFPDAGRKAEARAKLAGIHLKSDELLFDILAVKDTKGQFFFFDGTRYPPETEAEVEKYVEIFVVRKKGSSAKNDRIFIFDRSLEERENPAPFQSGIRARKLKVGERLEFENREILLTPEAKIDVSFNQVFEVRLSERENDPLMSIHSPVIPGDKPQVSFYNAHLTRGEIEVRGRSKPIQEMITINHNNPGEVSSDVVGVLRPEVERILSLHPALPPEIRSALSRVRNQNRIFGFATTIDEKGEVIPAKIRGEVIKGRTFIFIPKSADNNSNNYLALQLDLPKGETFCDWNKAVATLLNPSHSRVVDRELVFISGTEAAPASCQIVFDDSLFLTPVVLAGKLRGREAIIEGVIDRQKTGKSLDLVDVTHGRRQAIRPAGIGLRAMDDDVRRILSQQDVSRAKLSMLSRSQVYLVGIRHGRRNYGFVDLSTDKNYLRHLIARKTENREAKILISSVVRAAKKILHIGAEYEGMSKIIILEDYKTKRRTYYLFDQSRSTFAESSFSAGLGVRIGSKDERSRITQIRDYQDRVAEENKKRRQKKRAKFARTLGLSVSLASMLGGSSLDSIQEKSVRRIPPQPVPIIYYTRTPDGYSLPVSTDTSEWYSPASGNNAFDFPSSRLVQLFTMNSDGTAGMRPAEGIVLSGGQVNLEGAGVAVSGLTDLNGKSVTLFASNLPVPYPIGGENKDHVLQPAVYTAFDIDGNLGYRNDKNDVKLLELKDGENKPILDAKGNPIRFTRTSLQSGLFAGATLYQAALPSGDIIFIDPADIENIYDGDYDSVPVFAAYSKATGKTYWYKTGENIQKPTHDLFTKQPVDQMTGTSFEEINMDDLFYEPLIFADKNGQIVARKDISMSLVLAQLNASIYQTDGDKPVVYRYYENGQQTDRFITIFQGRMEEVARIISPDNVSDNLKNSNTVIAYKKKIRIMPEQSRLQEFRQKFDAFLEEVWVMAEVLPEGTVAKNYNHLLVYDPENSAKVTGFYRYNVLPGIEVNGKVNPAGNIGYYKKYFRVEFKGISENYFVSEDQLNGKSSTAGGFIYGIPDTLGFTDIYGNPTAYLVDGSLDTLGVRSKDLHPPNIFIVEDQGRLIFRFDNKFYISDQNERFSYDFDHLPTSAELKNTLPEKVYSSFVSGDVESSENTSLTFQKWVDNFMKKLIPGVEARSNSPESVASGNQLTEFSAYIDQAITDAVGSKITSGTKLAEFINHQLIYYGLDETYLLGNHEYQKALQAIAGSTDSLEAGDSRIKNLKTSFVPFFQNDGVSSNFAGEDGFEEANNFNTNPSNLVYEARLPEGTLSYSLSLSVPVFDMQVPNADGSYTIQRMPGIAMVTYDSDGQIIGEYNPTNILGEFPVPMGSTIKPLEYAFFKYLELIGRPILIDGRPLDLHNTPVNYAPGQYSVDGSELPSNVVNAYDKLNSNAGDPRMTMDQALAVSANVPFQYVMRQFLEQNPDGWQEWQTFLGKLGTQMVDLQGNVLDKATPLAAIGSDVYVTNLKSMGLAFAVMVAPEKTLTDQAMITALQQARDTLMNDEIKLQSIGINNFMMDNIGIELLSSTIDGKEGVFGGKTGTVGGGANGTTHVLSMGFVKMPNGKFVVAVAIEAGQTIGSDGSSHPTDLLQVIQGPYGSTMVMPWLRMYLTRIYQESMTIKENSGVSQDINMAQLVDTVIQKLEKKGYESLIPREVMHVFSSPQQQFVYDLSVTINRLLDEQVTDKNDFRIKLKQSLVEKYKDMVDSPEFNAALDIFIADMYGVPGQPVQCMDFLFLVQDVFGTGVDSLPKLSGQTREMPDAQGSIRADSANDLIDTEFAGITFVRGSDTPTELYFHNNKEIRITKLAQIQEGDFIIVQDSRAGHIAYAVKTMVGQDGKPMMILAQSNKEVTQEGSSETGRPDIIVVNDQNFEQLVGKFGNVFVLRNPKFVPPQSTVSGKKAPAKGPLGTVFPFPSLGMIVAQGKGKRKKPKNGNKKLTYEKVFHPTDVDPEAFARREHEMTHPPYQKFGSKGQKKSGGKPAGNFEKTTKPKGFQPGLRNNR</sequence>
<feature type="compositionally biased region" description="Basic residues" evidence="1">
    <location>
        <begin position="2505"/>
        <end position="2515"/>
    </location>
</feature>
<feature type="region of interest" description="Disordered" evidence="1">
    <location>
        <begin position="2503"/>
        <end position="2582"/>
    </location>
</feature>
<organism evidence="2 3">
    <name type="scientific">Candidatus Gottesmanbacteria bacterium RIFCSPHIGHO2_02_FULL_40_13</name>
    <dbReference type="NCBI Taxonomy" id="1798384"/>
    <lineage>
        <taxon>Bacteria</taxon>
        <taxon>Candidatus Gottesmaniibacteriota</taxon>
    </lineage>
</organism>
<evidence type="ECO:0000313" key="3">
    <source>
        <dbReference type="Proteomes" id="UP000177092"/>
    </source>
</evidence>
<feature type="compositionally biased region" description="Basic and acidic residues" evidence="1">
    <location>
        <begin position="2518"/>
        <end position="2542"/>
    </location>
</feature>
<dbReference type="STRING" id="1798384.A3D03_01660"/>
<dbReference type="Proteomes" id="UP000177092">
    <property type="component" value="Unassembled WGS sequence"/>
</dbReference>
<comment type="caution">
    <text evidence="2">The sequence shown here is derived from an EMBL/GenBank/DDBJ whole genome shotgun (WGS) entry which is preliminary data.</text>
</comment>
<dbReference type="SUPFAM" id="SSF56601">
    <property type="entry name" value="beta-lactamase/transpeptidase-like"/>
    <property type="match status" value="1"/>
</dbReference>
<dbReference type="EMBL" id="MFJN01000047">
    <property type="protein sequence ID" value="OGG20425.1"/>
    <property type="molecule type" value="Genomic_DNA"/>
</dbReference>
<accession>A0A1F6A6V0</accession>
<name>A0A1F6A6V0_9BACT</name>
<feature type="compositionally biased region" description="Low complexity" evidence="1">
    <location>
        <begin position="247"/>
        <end position="259"/>
    </location>
</feature>
<reference evidence="2 3" key="1">
    <citation type="journal article" date="2016" name="Nat. Commun.">
        <title>Thousands of microbial genomes shed light on interconnected biogeochemical processes in an aquifer system.</title>
        <authorList>
            <person name="Anantharaman K."/>
            <person name="Brown C.T."/>
            <person name="Hug L.A."/>
            <person name="Sharon I."/>
            <person name="Castelle C.J."/>
            <person name="Probst A.J."/>
            <person name="Thomas B.C."/>
            <person name="Singh A."/>
            <person name="Wilkins M.J."/>
            <person name="Karaoz U."/>
            <person name="Brodie E.L."/>
            <person name="Williams K.H."/>
            <person name="Hubbard S.S."/>
            <person name="Banfield J.F."/>
        </authorList>
    </citation>
    <scope>NUCLEOTIDE SEQUENCE [LARGE SCALE GENOMIC DNA]</scope>
</reference>
<gene>
    <name evidence="2" type="ORF">A3D03_01660</name>
</gene>
<feature type="region of interest" description="Disordered" evidence="1">
    <location>
        <begin position="241"/>
        <end position="266"/>
    </location>
</feature>
<dbReference type="InterPro" id="IPR012338">
    <property type="entry name" value="Beta-lactam/transpept-like"/>
</dbReference>